<sequence length="415" mass="46167">MSRWCKCCEMRVNAQPLNVEARDPTNHVESKRKQTEKIVELDDSEYRFALKVLEGPALTLRNFSALTTSFQLSKIGEQETLVDMKVVYETEKEETNTGDIALQPAISYIQFLEKYEIKTEAKVSVGIEALWKALAKDVAFVTPKVIPNLVKNAEVTEGDGGIGTVFLFNFGSDVPKMSYQKEKIVELDEAVHKIGLQVIEGGHLNFGFSSYKTTFQLTPIQEEETMVSVEVTYESQVEDSSMPSKTANPKFSSLSQKLHLGAMVKEIKTEAVVKVGIEALWKALVKDVRFVAPKLIPLVKNVQMLEGDGGLGTVLLSNFGSDIPKISSSKEKIVELDESLHKIGLQVIEGGHLNLGFSSYKTTFQLTAIREQRSLVSIMITYESEVEDSGIPSTINMSSFNFIRNLESYLLNDAT</sequence>
<dbReference type="PANTHER" id="PTHR31213:SF64">
    <property type="entry name" value="PHYTOHORMONE-BINDING PROTEIN"/>
    <property type="match status" value="1"/>
</dbReference>
<dbReference type="PANTHER" id="PTHR31213">
    <property type="entry name" value="OS08G0374000 PROTEIN-RELATED"/>
    <property type="match status" value="1"/>
</dbReference>
<evidence type="ECO:0000256" key="2">
    <source>
        <dbReference type="ARBA" id="ARBA00022821"/>
    </source>
</evidence>
<dbReference type="GO" id="GO:0009738">
    <property type="term" value="P:abscisic acid-activated signaling pathway"/>
    <property type="evidence" value="ECO:0007669"/>
    <property type="project" value="TreeGrafter"/>
</dbReference>
<evidence type="ECO:0000259" key="4">
    <source>
        <dbReference type="SMART" id="SM01037"/>
    </source>
</evidence>
<dbReference type="GO" id="GO:0004864">
    <property type="term" value="F:protein phosphatase inhibitor activity"/>
    <property type="evidence" value="ECO:0007669"/>
    <property type="project" value="TreeGrafter"/>
</dbReference>
<dbReference type="AlphaFoldDB" id="A0A4Y1RCW1"/>
<accession>A0A4Y1RCW1</accession>
<reference evidence="5" key="1">
    <citation type="journal article" date="2019" name="Science">
        <title>Mutation of a bHLH transcription factor allowed almond domestication.</title>
        <authorList>
            <person name="Sanchez-Perez R."/>
            <person name="Pavan S."/>
            <person name="Mazzeo R."/>
            <person name="Moldovan C."/>
            <person name="Aiese Cigliano R."/>
            <person name="Del Cueto J."/>
            <person name="Ricciardi F."/>
            <person name="Lotti C."/>
            <person name="Ricciardi L."/>
            <person name="Dicenta F."/>
            <person name="Lopez-Marques R.L."/>
            <person name="Lindberg Moller B."/>
        </authorList>
    </citation>
    <scope>NUCLEOTIDE SEQUENCE</scope>
</reference>
<dbReference type="Gene3D" id="3.30.530.20">
    <property type="match status" value="3"/>
</dbReference>
<feature type="domain" description="Bet v I/Major latex protein" evidence="4">
    <location>
        <begin position="262"/>
        <end position="413"/>
    </location>
</feature>
<name>A0A4Y1RCW1_PRUDU</name>
<dbReference type="GO" id="GO:0006952">
    <property type="term" value="P:defense response"/>
    <property type="evidence" value="ECO:0007669"/>
    <property type="project" value="UniProtKB-KW"/>
</dbReference>
<dbReference type="SUPFAM" id="SSF55961">
    <property type="entry name" value="Bet v1-like"/>
    <property type="match status" value="3"/>
</dbReference>
<dbReference type="EMBL" id="AP019300">
    <property type="protein sequence ID" value="BBH01836.1"/>
    <property type="molecule type" value="Genomic_DNA"/>
</dbReference>
<evidence type="ECO:0000256" key="1">
    <source>
        <dbReference type="ARBA" id="ARBA00009744"/>
    </source>
</evidence>
<protein>
    <submittedName>
        <fullName evidence="5">PYR1-like 12</fullName>
    </submittedName>
</protein>
<dbReference type="GO" id="GO:0005634">
    <property type="term" value="C:nucleus"/>
    <property type="evidence" value="ECO:0007669"/>
    <property type="project" value="TreeGrafter"/>
</dbReference>
<dbReference type="InterPro" id="IPR050279">
    <property type="entry name" value="Plant_def-hormone_signal"/>
</dbReference>
<evidence type="ECO:0000313" key="5">
    <source>
        <dbReference type="EMBL" id="BBH01836.1"/>
    </source>
</evidence>
<dbReference type="FunFam" id="3.30.530.20:FF:000007">
    <property type="entry name" value="Major pollen allergen Bet v 1-A"/>
    <property type="match status" value="2"/>
</dbReference>
<dbReference type="SMART" id="SM01037">
    <property type="entry name" value="Bet_v_1"/>
    <property type="match status" value="2"/>
</dbReference>
<dbReference type="CDD" id="cd07816">
    <property type="entry name" value="Bet_v1-like"/>
    <property type="match status" value="2"/>
</dbReference>
<dbReference type="GO" id="GO:0038023">
    <property type="term" value="F:signaling receptor activity"/>
    <property type="evidence" value="ECO:0007669"/>
    <property type="project" value="TreeGrafter"/>
</dbReference>
<dbReference type="GO" id="GO:0010427">
    <property type="term" value="F:abscisic acid binding"/>
    <property type="evidence" value="ECO:0007669"/>
    <property type="project" value="TreeGrafter"/>
</dbReference>
<gene>
    <name evidence="5" type="ORF">Prudu_012224</name>
</gene>
<dbReference type="InterPro" id="IPR000916">
    <property type="entry name" value="Bet_v_I/MLP"/>
</dbReference>
<evidence type="ECO:0000256" key="3">
    <source>
        <dbReference type="ARBA" id="ARBA00023265"/>
    </source>
</evidence>
<dbReference type="Pfam" id="PF00407">
    <property type="entry name" value="Bet_v_1"/>
    <property type="match status" value="2"/>
</dbReference>
<comment type="similarity">
    <text evidence="1">Belongs to the BetVI family.</text>
</comment>
<feature type="domain" description="Bet v I/Major latex protein" evidence="4">
    <location>
        <begin position="110"/>
        <end position="261"/>
    </location>
</feature>
<keyword evidence="2" id="KW-0611">Plant defense</keyword>
<proteinExistence type="inferred from homology"/>
<dbReference type="GO" id="GO:0005737">
    <property type="term" value="C:cytoplasm"/>
    <property type="evidence" value="ECO:0007669"/>
    <property type="project" value="TreeGrafter"/>
</dbReference>
<organism evidence="5">
    <name type="scientific">Prunus dulcis</name>
    <name type="common">Almond</name>
    <name type="synonym">Amygdalus dulcis</name>
    <dbReference type="NCBI Taxonomy" id="3755"/>
    <lineage>
        <taxon>Eukaryota</taxon>
        <taxon>Viridiplantae</taxon>
        <taxon>Streptophyta</taxon>
        <taxon>Embryophyta</taxon>
        <taxon>Tracheophyta</taxon>
        <taxon>Spermatophyta</taxon>
        <taxon>Magnoliopsida</taxon>
        <taxon>eudicotyledons</taxon>
        <taxon>Gunneridae</taxon>
        <taxon>Pentapetalae</taxon>
        <taxon>rosids</taxon>
        <taxon>fabids</taxon>
        <taxon>Rosales</taxon>
        <taxon>Rosaceae</taxon>
        <taxon>Amygdaloideae</taxon>
        <taxon>Amygdaleae</taxon>
        <taxon>Prunus</taxon>
    </lineage>
</organism>
<keyword evidence="3" id="KW-0568">Pathogenesis-related protein</keyword>
<dbReference type="InterPro" id="IPR023393">
    <property type="entry name" value="START-like_dom_sf"/>
</dbReference>